<sequence length="90" mass="9835">MTHFLVSEDNPDGRKLEDILVELRADILTRCTKISSDLRPEALEVMANNMAILQHVSDAIELAMDSTALLDRAFGPSQTMKGGPPRIGEG</sequence>
<evidence type="ECO:0000313" key="2">
    <source>
        <dbReference type="Proteomes" id="UP000199759"/>
    </source>
</evidence>
<proteinExistence type="predicted"/>
<name>A0A1G9UYA7_9PROT</name>
<gene>
    <name evidence="1" type="ORF">SAMN04488568_1174</name>
</gene>
<dbReference type="EMBL" id="FNHG01000017">
    <property type="protein sequence ID" value="SDM64790.1"/>
    <property type="molecule type" value="Genomic_DNA"/>
</dbReference>
<protein>
    <recommendedName>
        <fullName evidence="3">Histidine kinase</fullName>
    </recommendedName>
</protein>
<accession>A0A1G9UYA7</accession>
<dbReference type="OrthoDB" id="7361233at2"/>
<dbReference type="RefSeq" id="WP_091771123.1">
    <property type="nucleotide sequence ID" value="NZ_FNHG01000017.1"/>
</dbReference>
<reference evidence="1 2" key="1">
    <citation type="submission" date="2016-10" db="EMBL/GenBank/DDBJ databases">
        <authorList>
            <person name="de Groot N.N."/>
        </authorList>
    </citation>
    <scope>NUCLEOTIDE SEQUENCE [LARGE SCALE GENOMIC DNA]</scope>
    <source>
        <strain evidence="1 2">DSM 16077</strain>
    </source>
</reference>
<dbReference type="AlphaFoldDB" id="A0A1G9UYA7"/>
<evidence type="ECO:0008006" key="3">
    <source>
        <dbReference type="Google" id="ProtNLM"/>
    </source>
</evidence>
<dbReference type="Proteomes" id="UP000199759">
    <property type="component" value="Unassembled WGS sequence"/>
</dbReference>
<keyword evidence="2" id="KW-1185">Reference proteome</keyword>
<evidence type="ECO:0000313" key="1">
    <source>
        <dbReference type="EMBL" id="SDM64790.1"/>
    </source>
</evidence>
<organism evidence="1 2">
    <name type="scientific">Maricaulis salignorans</name>
    <dbReference type="NCBI Taxonomy" id="144026"/>
    <lineage>
        <taxon>Bacteria</taxon>
        <taxon>Pseudomonadati</taxon>
        <taxon>Pseudomonadota</taxon>
        <taxon>Alphaproteobacteria</taxon>
        <taxon>Maricaulales</taxon>
        <taxon>Maricaulaceae</taxon>
        <taxon>Maricaulis</taxon>
    </lineage>
</organism>